<reference evidence="1" key="2">
    <citation type="journal article" date="2015" name="Data Brief">
        <title>Shoot transcriptome of the giant reed, Arundo donax.</title>
        <authorList>
            <person name="Barrero R.A."/>
            <person name="Guerrero F.D."/>
            <person name="Moolhuijzen P."/>
            <person name="Goolsby J.A."/>
            <person name="Tidwell J."/>
            <person name="Bellgard S.E."/>
            <person name="Bellgard M.I."/>
        </authorList>
    </citation>
    <scope>NUCLEOTIDE SEQUENCE</scope>
    <source>
        <tissue evidence="1">Shoot tissue taken approximately 20 cm above the soil surface</tissue>
    </source>
</reference>
<sequence>MLAIGTQQPHVVVGFSLRMIRWLCCEECRFCCVPFAGCGLHEPAIVHRWLCSKSRYRCGNFGVGMYTSSGRPRPKL</sequence>
<accession>A0A0A8ZB64</accession>
<name>A0A0A8ZB64_ARUDO</name>
<organism evidence="1">
    <name type="scientific">Arundo donax</name>
    <name type="common">Giant reed</name>
    <name type="synonym">Donax arundinaceus</name>
    <dbReference type="NCBI Taxonomy" id="35708"/>
    <lineage>
        <taxon>Eukaryota</taxon>
        <taxon>Viridiplantae</taxon>
        <taxon>Streptophyta</taxon>
        <taxon>Embryophyta</taxon>
        <taxon>Tracheophyta</taxon>
        <taxon>Spermatophyta</taxon>
        <taxon>Magnoliopsida</taxon>
        <taxon>Liliopsida</taxon>
        <taxon>Poales</taxon>
        <taxon>Poaceae</taxon>
        <taxon>PACMAD clade</taxon>
        <taxon>Arundinoideae</taxon>
        <taxon>Arundineae</taxon>
        <taxon>Arundo</taxon>
    </lineage>
</organism>
<reference evidence="1" key="1">
    <citation type="submission" date="2014-09" db="EMBL/GenBank/DDBJ databases">
        <authorList>
            <person name="Magalhaes I.L.F."/>
            <person name="Oliveira U."/>
            <person name="Santos F.R."/>
            <person name="Vidigal T.H.D.A."/>
            <person name="Brescovit A.D."/>
            <person name="Santos A.J."/>
        </authorList>
    </citation>
    <scope>NUCLEOTIDE SEQUENCE</scope>
    <source>
        <tissue evidence="1">Shoot tissue taken approximately 20 cm above the soil surface</tissue>
    </source>
</reference>
<evidence type="ECO:0000313" key="1">
    <source>
        <dbReference type="EMBL" id="JAD34938.1"/>
    </source>
</evidence>
<protein>
    <submittedName>
        <fullName evidence="1">Uncharacterized protein</fullName>
    </submittedName>
</protein>
<dbReference type="EMBL" id="GBRH01262957">
    <property type="protein sequence ID" value="JAD34938.1"/>
    <property type="molecule type" value="Transcribed_RNA"/>
</dbReference>
<dbReference type="AlphaFoldDB" id="A0A0A8ZB64"/>
<proteinExistence type="predicted"/>